<feature type="compositionally biased region" description="Basic residues" evidence="1">
    <location>
        <begin position="214"/>
        <end position="228"/>
    </location>
</feature>
<gene>
    <name evidence="2" type="primary">gb25134</name>
    <name evidence="2" type="ORF">PR202_gb25134</name>
</gene>
<accession>A0AAV5FMX2</accession>
<feature type="compositionally biased region" description="Basic residues" evidence="1">
    <location>
        <begin position="194"/>
        <end position="204"/>
    </location>
</feature>
<feature type="region of interest" description="Disordered" evidence="1">
    <location>
        <begin position="188"/>
        <end position="247"/>
    </location>
</feature>
<keyword evidence="3" id="KW-1185">Reference proteome</keyword>
<evidence type="ECO:0000313" key="3">
    <source>
        <dbReference type="Proteomes" id="UP001054889"/>
    </source>
</evidence>
<proteinExistence type="predicted"/>
<reference evidence="2" key="1">
    <citation type="journal article" date="2018" name="DNA Res.">
        <title>Multiple hybrid de novo genome assembly of finger millet, an orphan allotetraploid crop.</title>
        <authorList>
            <person name="Hatakeyama M."/>
            <person name="Aluri S."/>
            <person name="Balachadran M.T."/>
            <person name="Sivarajan S.R."/>
            <person name="Patrignani A."/>
            <person name="Gruter S."/>
            <person name="Poveda L."/>
            <person name="Shimizu-Inatsugi R."/>
            <person name="Baeten J."/>
            <person name="Francoijs K.J."/>
            <person name="Nataraja K.N."/>
            <person name="Reddy Y.A.N."/>
            <person name="Phadnis S."/>
            <person name="Ravikumar R.L."/>
            <person name="Schlapbach R."/>
            <person name="Sreeman S.M."/>
            <person name="Shimizu K.K."/>
        </authorList>
    </citation>
    <scope>NUCLEOTIDE SEQUENCE</scope>
</reference>
<organism evidence="2 3">
    <name type="scientific">Eleusine coracana subsp. coracana</name>
    <dbReference type="NCBI Taxonomy" id="191504"/>
    <lineage>
        <taxon>Eukaryota</taxon>
        <taxon>Viridiplantae</taxon>
        <taxon>Streptophyta</taxon>
        <taxon>Embryophyta</taxon>
        <taxon>Tracheophyta</taxon>
        <taxon>Spermatophyta</taxon>
        <taxon>Magnoliopsida</taxon>
        <taxon>Liliopsida</taxon>
        <taxon>Poales</taxon>
        <taxon>Poaceae</taxon>
        <taxon>PACMAD clade</taxon>
        <taxon>Chloridoideae</taxon>
        <taxon>Cynodonteae</taxon>
        <taxon>Eleusininae</taxon>
        <taxon>Eleusine</taxon>
    </lineage>
</organism>
<comment type="caution">
    <text evidence="2">The sequence shown here is derived from an EMBL/GenBank/DDBJ whole genome shotgun (WGS) entry which is preliminary data.</text>
</comment>
<evidence type="ECO:0000256" key="1">
    <source>
        <dbReference type="SAM" id="MobiDB-lite"/>
    </source>
</evidence>
<dbReference type="AlphaFoldDB" id="A0AAV5FMX2"/>
<dbReference type="PANTHER" id="PTHR34952">
    <property type="entry name" value="OS05G0113500 PROTEIN"/>
    <property type="match status" value="1"/>
</dbReference>
<dbReference type="EMBL" id="BQKI01000088">
    <property type="protein sequence ID" value="GJN36287.1"/>
    <property type="molecule type" value="Genomic_DNA"/>
</dbReference>
<evidence type="ECO:0008006" key="4">
    <source>
        <dbReference type="Google" id="ProtNLM"/>
    </source>
</evidence>
<protein>
    <recommendedName>
        <fullName evidence="4">BRI1-KD interacting protein 130</fullName>
    </recommendedName>
</protein>
<sequence>MPSTVRGCFSPLRRLPRADDDALSSPSGCSHRLKPCSCNLESAPVVTSKGVSLAGSVSTDIRLVLEKHRASVDETGKEAECSLEDQICMDFSKSISLGTKKGFQKSATFPASAGEAEHDDGSSCLADEVMKDAPAYERSMSLPPTLKLISAMKGSRQKNGMSLATENRRVKWAPDVYDPPVTSVCHSVNSSYHYQRRSKSRKEKNKKEKNKEKSKQKKKQKAKSKKGHQNSSVLQTPDLGLEGVSTSHGLDKHEAVILDYSIGKEACGSSFLRESVANMHFSTAEAS</sequence>
<reference evidence="2" key="2">
    <citation type="submission" date="2021-12" db="EMBL/GenBank/DDBJ databases">
        <title>Resequencing data analysis of finger millet.</title>
        <authorList>
            <person name="Hatakeyama M."/>
            <person name="Aluri S."/>
            <person name="Balachadran M.T."/>
            <person name="Sivarajan S.R."/>
            <person name="Poveda L."/>
            <person name="Shimizu-Inatsugi R."/>
            <person name="Schlapbach R."/>
            <person name="Sreeman S.M."/>
            <person name="Shimizu K.K."/>
        </authorList>
    </citation>
    <scope>NUCLEOTIDE SEQUENCE</scope>
</reference>
<evidence type="ECO:0000313" key="2">
    <source>
        <dbReference type="EMBL" id="GJN36287.1"/>
    </source>
</evidence>
<name>A0AAV5FMX2_ELECO</name>
<dbReference type="Proteomes" id="UP001054889">
    <property type="component" value="Unassembled WGS sequence"/>
</dbReference>
<dbReference type="PANTHER" id="PTHR34952:SF2">
    <property type="entry name" value="OS05G0113500 PROTEIN"/>
    <property type="match status" value="1"/>
</dbReference>